<evidence type="ECO:0000313" key="6">
    <source>
        <dbReference type="Proteomes" id="UP000470384"/>
    </source>
</evidence>
<evidence type="ECO:0000256" key="1">
    <source>
        <dbReference type="ARBA" id="ARBA00023015"/>
    </source>
</evidence>
<dbReference type="GO" id="GO:0003677">
    <property type="term" value="F:DNA binding"/>
    <property type="evidence" value="ECO:0007669"/>
    <property type="project" value="UniProtKB-KW"/>
</dbReference>
<dbReference type="PANTHER" id="PTHR33204">
    <property type="entry name" value="TRANSCRIPTIONAL REGULATOR, MARR FAMILY"/>
    <property type="match status" value="1"/>
</dbReference>
<dbReference type="SUPFAM" id="SSF46785">
    <property type="entry name" value="Winged helix' DNA-binding domain"/>
    <property type="match status" value="1"/>
</dbReference>
<accession>A0A845QAU7</accession>
<dbReference type="OrthoDB" id="9782219at2"/>
<dbReference type="InterPro" id="IPR036388">
    <property type="entry name" value="WH-like_DNA-bd_sf"/>
</dbReference>
<comment type="caution">
    <text evidence="5">The sequence shown here is derived from an EMBL/GenBank/DDBJ whole genome shotgun (WGS) entry which is preliminary data.</text>
</comment>
<sequence>MTEPSTLKQRSSCPLASSLDLLGDKWTLLIVRDLIYFGPSTFKKFTQSAEHIQTNTLTDRLKKLEDHGIIEKRPYQERPVRYEYALTDKGLSLIPVMKALTLWGQKHIDATETIVATENGVEKMTRPVSVDPALLLDS</sequence>
<keyword evidence="3" id="KW-0804">Transcription</keyword>
<feature type="domain" description="HTH hxlR-type" evidence="4">
    <location>
        <begin position="13"/>
        <end position="112"/>
    </location>
</feature>
<keyword evidence="2" id="KW-0238">DNA-binding</keyword>
<proteinExistence type="predicted"/>
<evidence type="ECO:0000259" key="4">
    <source>
        <dbReference type="PROSITE" id="PS51118"/>
    </source>
</evidence>
<reference evidence="5 6" key="1">
    <citation type="journal article" date="2016" name="Int. J. Syst. Evol. Microbiol.">
        <title>Pyruvatibacter mobilis gen. nov., sp. nov., a marine bacterium from the culture broth of Picochlorum sp. 122.</title>
        <authorList>
            <person name="Wang G."/>
            <person name="Tang M."/>
            <person name="Wu H."/>
            <person name="Dai S."/>
            <person name="Li T."/>
            <person name="Chen C."/>
            <person name="He H."/>
            <person name="Fan J."/>
            <person name="Xiang W."/>
            <person name="Li X."/>
        </authorList>
    </citation>
    <scope>NUCLEOTIDE SEQUENCE [LARGE SCALE GENOMIC DNA]</scope>
    <source>
        <strain evidence="5 6">GYP-11</strain>
    </source>
</reference>
<dbReference type="RefSeq" id="WP_160587177.1">
    <property type="nucleotide sequence ID" value="NZ_BMHN01000001.1"/>
</dbReference>
<dbReference type="Pfam" id="PF01638">
    <property type="entry name" value="HxlR"/>
    <property type="match status" value="1"/>
</dbReference>
<dbReference type="PROSITE" id="PS51118">
    <property type="entry name" value="HTH_HXLR"/>
    <property type="match status" value="1"/>
</dbReference>
<evidence type="ECO:0000256" key="2">
    <source>
        <dbReference type="ARBA" id="ARBA00023125"/>
    </source>
</evidence>
<keyword evidence="1" id="KW-0805">Transcription regulation</keyword>
<protein>
    <submittedName>
        <fullName evidence="5">Transcriptional regulator</fullName>
    </submittedName>
</protein>
<dbReference type="EMBL" id="WXYQ01000004">
    <property type="protein sequence ID" value="NBG95191.1"/>
    <property type="molecule type" value="Genomic_DNA"/>
</dbReference>
<dbReference type="Gene3D" id="1.10.10.10">
    <property type="entry name" value="Winged helix-like DNA-binding domain superfamily/Winged helix DNA-binding domain"/>
    <property type="match status" value="1"/>
</dbReference>
<gene>
    <name evidence="5" type="ORF">GTQ45_05550</name>
</gene>
<name>A0A845QAU7_9HYPH</name>
<evidence type="ECO:0000313" key="5">
    <source>
        <dbReference type="EMBL" id="NBG95191.1"/>
    </source>
</evidence>
<evidence type="ECO:0000256" key="3">
    <source>
        <dbReference type="ARBA" id="ARBA00023163"/>
    </source>
</evidence>
<dbReference type="GeneID" id="300656108"/>
<dbReference type="InterPro" id="IPR002577">
    <property type="entry name" value="HTH_HxlR"/>
</dbReference>
<organism evidence="5 6">
    <name type="scientific">Pyruvatibacter mobilis</name>
    <dbReference type="NCBI Taxonomy" id="1712261"/>
    <lineage>
        <taxon>Bacteria</taxon>
        <taxon>Pseudomonadati</taxon>
        <taxon>Pseudomonadota</taxon>
        <taxon>Alphaproteobacteria</taxon>
        <taxon>Hyphomicrobiales</taxon>
        <taxon>Parvibaculaceae</taxon>
        <taxon>Pyruvatibacter</taxon>
    </lineage>
</organism>
<keyword evidence="6" id="KW-1185">Reference proteome</keyword>
<dbReference type="AlphaFoldDB" id="A0A845QAU7"/>
<dbReference type="InterPro" id="IPR036390">
    <property type="entry name" value="WH_DNA-bd_sf"/>
</dbReference>
<dbReference type="PANTHER" id="PTHR33204:SF37">
    <property type="entry name" value="HTH-TYPE TRANSCRIPTIONAL REGULATOR YODB"/>
    <property type="match status" value="1"/>
</dbReference>
<dbReference type="Proteomes" id="UP000470384">
    <property type="component" value="Unassembled WGS sequence"/>
</dbReference>